<evidence type="ECO:0000256" key="1">
    <source>
        <dbReference type="SAM" id="MobiDB-lite"/>
    </source>
</evidence>
<keyword evidence="3" id="KW-1185">Reference proteome</keyword>
<evidence type="ECO:0008006" key="4">
    <source>
        <dbReference type="Google" id="ProtNLM"/>
    </source>
</evidence>
<organism evidence="2 3">
    <name type="scientific">Linum trigynum</name>
    <dbReference type="NCBI Taxonomy" id="586398"/>
    <lineage>
        <taxon>Eukaryota</taxon>
        <taxon>Viridiplantae</taxon>
        <taxon>Streptophyta</taxon>
        <taxon>Embryophyta</taxon>
        <taxon>Tracheophyta</taxon>
        <taxon>Spermatophyta</taxon>
        <taxon>Magnoliopsida</taxon>
        <taxon>eudicotyledons</taxon>
        <taxon>Gunneridae</taxon>
        <taxon>Pentapetalae</taxon>
        <taxon>rosids</taxon>
        <taxon>fabids</taxon>
        <taxon>Malpighiales</taxon>
        <taxon>Linaceae</taxon>
        <taxon>Linum</taxon>
    </lineage>
</organism>
<proteinExistence type="predicted"/>
<evidence type="ECO:0000313" key="2">
    <source>
        <dbReference type="EMBL" id="CAL1388328.1"/>
    </source>
</evidence>
<dbReference type="Proteomes" id="UP001497516">
    <property type="component" value="Chromosome 5"/>
</dbReference>
<protein>
    <recommendedName>
        <fullName evidence="4">Secreted protein</fullName>
    </recommendedName>
</protein>
<dbReference type="AlphaFoldDB" id="A0AAV2ERV2"/>
<feature type="compositionally biased region" description="Polar residues" evidence="1">
    <location>
        <begin position="94"/>
        <end position="111"/>
    </location>
</feature>
<evidence type="ECO:0000313" key="3">
    <source>
        <dbReference type="Proteomes" id="UP001497516"/>
    </source>
</evidence>
<dbReference type="EMBL" id="OZ034818">
    <property type="protein sequence ID" value="CAL1388328.1"/>
    <property type="molecule type" value="Genomic_DNA"/>
</dbReference>
<sequence>MRRSSSSFLPAALGSLSSRIWRPGNRRALARTWDRDRLSGRREEESDFPPRQTLCAVISVVWEAATELSSSKQFKPPPGLMFPFSLRKRRRDSPTPTVTATTELSPSFTSGLRSRRKQCSGKLCFGVEGRSAGVAR</sequence>
<gene>
    <name evidence="2" type="ORF">LTRI10_LOCUS29261</name>
</gene>
<reference evidence="2 3" key="1">
    <citation type="submission" date="2024-04" db="EMBL/GenBank/DDBJ databases">
        <authorList>
            <person name="Fracassetti M."/>
        </authorList>
    </citation>
    <scope>NUCLEOTIDE SEQUENCE [LARGE SCALE GENOMIC DNA]</scope>
</reference>
<name>A0AAV2ERV2_9ROSI</name>
<feature type="region of interest" description="Disordered" evidence="1">
    <location>
        <begin position="83"/>
        <end position="111"/>
    </location>
</feature>
<accession>A0AAV2ERV2</accession>